<feature type="transmembrane region" description="Helical" evidence="1">
    <location>
        <begin position="68"/>
        <end position="101"/>
    </location>
</feature>
<feature type="transmembrane region" description="Helical" evidence="1">
    <location>
        <begin position="197"/>
        <end position="219"/>
    </location>
</feature>
<protein>
    <submittedName>
        <fullName evidence="3">Sensor domain-containing protein</fullName>
    </submittedName>
</protein>
<keyword evidence="4" id="KW-1185">Reference proteome</keyword>
<dbReference type="RefSeq" id="WP_253239366.1">
    <property type="nucleotide sequence ID" value="NZ_JAMYJR010000024.1"/>
</dbReference>
<evidence type="ECO:0000259" key="2">
    <source>
        <dbReference type="Pfam" id="PF13796"/>
    </source>
</evidence>
<keyword evidence="1" id="KW-1133">Transmembrane helix</keyword>
<accession>A0ABT1DRZ2</accession>
<dbReference type="InterPro" id="IPR025828">
    <property type="entry name" value="Put_sensor_dom"/>
</dbReference>
<sequence length="236" mass="25187">MTTTQLETSQAAAQLEIPQPEAPLAPAQLEMHSATAQLGSSSAPAQLEAPPARRVVEDSRYVLSGLPLAVASFVVCGTAFTAGLSLAVVWIGVPLLMLALLQSRKFATQERARAGAVLGVEVPEPAYRGGRLLPLITDRMTWWELSHAMLRFIPNTIAVSFVATWWAGMLGGVSFALWGWSLPGDDLPELLGLSDTYAASVICYLVTGLIFALTLPAVVRAAARFEARIALTFLGR</sequence>
<keyword evidence="1" id="KW-0812">Transmembrane</keyword>
<feature type="domain" description="Putative sensor" evidence="2">
    <location>
        <begin position="61"/>
        <end position="234"/>
    </location>
</feature>
<proteinExistence type="predicted"/>
<dbReference type="Proteomes" id="UP001523369">
    <property type="component" value="Unassembled WGS sequence"/>
</dbReference>
<comment type="caution">
    <text evidence="3">The sequence shown here is derived from an EMBL/GenBank/DDBJ whole genome shotgun (WGS) entry which is preliminary data.</text>
</comment>
<keyword evidence="1" id="KW-0472">Membrane</keyword>
<evidence type="ECO:0000313" key="4">
    <source>
        <dbReference type="Proteomes" id="UP001523369"/>
    </source>
</evidence>
<feature type="transmembrane region" description="Helical" evidence="1">
    <location>
        <begin position="157"/>
        <end position="177"/>
    </location>
</feature>
<organism evidence="3 4">
    <name type="scientific">Paractinoplanes aksuensis</name>
    <dbReference type="NCBI Taxonomy" id="2939490"/>
    <lineage>
        <taxon>Bacteria</taxon>
        <taxon>Bacillati</taxon>
        <taxon>Actinomycetota</taxon>
        <taxon>Actinomycetes</taxon>
        <taxon>Micromonosporales</taxon>
        <taxon>Micromonosporaceae</taxon>
        <taxon>Paractinoplanes</taxon>
    </lineage>
</organism>
<evidence type="ECO:0000313" key="3">
    <source>
        <dbReference type="EMBL" id="MCO8273283.1"/>
    </source>
</evidence>
<dbReference type="EMBL" id="JAMYJR010000024">
    <property type="protein sequence ID" value="MCO8273283.1"/>
    <property type="molecule type" value="Genomic_DNA"/>
</dbReference>
<gene>
    <name evidence="3" type="ORF">M1L60_22070</name>
</gene>
<dbReference type="Pfam" id="PF13796">
    <property type="entry name" value="Sensor"/>
    <property type="match status" value="1"/>
</dbReference>
<name>A0ABT1DRZ2_9ACTN</name>
<evidence type="ECO:0000256" key="1">
    <source>
        <dbReference type="SAM" id="Phobius"/>
    </source>
</evidence>
<reference evidence="3 4" key="1">
    <citation type="submission" date="2022-06" db="EMBL/GenBank/DDBJ databases">
        <title>New Species of the Genus Actinoplanes, ActinopZanes ferrugineus.</title>
        <authorList>
            <person name="Ding P."/>
        </authorList>
    </citation>
    <scope>NUCLEOTIDE SEQUENCE [LARGE SCALE GENOMIC DNA]</scope>
    <source>
        <strain evidence="3 4">TRM88003</strain>
    </source>
</reference>